<evidence type="ECO:0000313" key="4">
    <source>
        <dbReference type="EMBL" id="GMH27004.1"/>
    </source>
</evidence>
<keyword evidence="3" id="KW-0012">Acyltransferase</keyword>
<name>A0AAD3TDM6_NEPGR</name>
<dbReference type="InterPro" id="IPR023213">
    <property type="entry name" value="CAT-like_dom_sf"/>
</dbReference>
<evidence type="ECO:0000256" key="2">
    <source>
        <dbReference type="ARBA" id="ARBA00022679"/>
    </source>
</evidence>
<accession>A0AAD3TDM6</accession>
<comment type="similarity">
    <text evidence="1">Belongs to the plant acyltransferase family.</text>
</comment>
<sequence length="430" mass="48616">MERNFISKETIKPSIPTPPHLKTYKFSSFDQVSPNFYVPILLFYHNQDTNGLCEVMKISSIIKESLSKILNRYYPFAGRIKDKVSIDCNDAGVVFSVFHFNNKQVDILAEPNIELFDMLFSDALPWNDNEIGNLLDVCVSFFACGGFSIGLCISHKIADACTLQTFLNDWATMTRKPYFEQSYPYFLSEFAFPPNDHLVLEEFPISRGKNPMTTRFVFSPLKIANLKAKVLSDSKVHNPTRVEVATSIIYKCVFKALMLTSFRSLSPSALVLVANLRRRVTPSLPDNSVGNAAWFFSVPITEEKMMKIDVLVAEMRKGLNQFCEHSRSMKGNQWFSMLSTAPIDSNCMTGGCCCTSWCRLPFYEADFGWGKPLWVCIPKSPFSSSIILLDSKDGEGIEAWVTLEEQVMSILEGDEEFLEHALVNPCIIDS</sequence>
<organism evidence="4 5">
    <name type="scientific">Nepenthes gracilis</name>
    <name type="common">Slender pitcher plant</name>
    <dbReference type="NCBI Taxonomy" id="150966"/>
    <lineage>
        <taxon>Eukaryota</taxon>
        <taxon>Viridiplantae</taxon>
        <taxon>Streptophyta</taxon>
        <taxon>Embryophyta</taxon>
        <taxon>Tracheophyta</taxon>
        <taxon>Spermatophyta</taxon>
        <taxon>Magnoliopsida</taxon>
        <taxon>eudicotyledons</taxon>
        <taxon>Gunneridae</taxon>
        <taxon>Pentapetalae</taxon>
        <taxon>Caryophyllales</taxon>
        <taxon>Nepenthaceae</taxon>
        <taxon>Nepenthes</taxon>
    </lineage>
</organism>
<evidence type="ECO:0000313" key="5">
    <source>
        <dbReference type="Proteomes" id="UP001279734"/>
    </source>
</evidence>
<evidence type="ECO:0000256" key="3">
    <source>
        <dbReference type="ARBA" id="ARBA00023315"/>
    </source>
</evidence>
<protein>
    <submittedName>
        <fullName evidence="4">Uncharacterized protein</fullName>
    </submittedName>
</protein>
<keyword evidence="5" id="KW-1185">Reference proteome</keyword>
<proteinExistence type="inferred from homology"/>
<dbReference type="GO" id="GO:0016746">
    <property type="term" value="F:acyltransferase activity"/>
    <property type="evidence" value="ECO:0007669"/>
    <property type="project" value="UniProtKB-KW"/>
</dbReference>
<evidence type="ECO:0000256" key="1">
    <source>
        <dbReference type="ARBA" id="ARBA00009861"/>
    </source>
</evidence>
<dbReference type="Pfam" id="PF02458">
    <property type="entry name" value="Transferase"/>
    <property type="match status" value="1"/>
</dbReference>
<dbReference type="PANTHER" id="PTHR31623">
    <property type="entry name" value="F21J9.9"/>
    <property type="match status" value="1"/>
</dbReference>
<keyword evidence="2" id="KW-0808">Transferase</keyword>
<dbReference type="AlphaFoldDB" id="A0AAD3TDM6"/>
<comment type="caution">
    <text evidence="4">The sequence shown here is derived from an EMBL/GenBank/DDBJ whole genome shotgun (WGS) entry which is preliminary data.</text>
</comment>
<dbReference type="PANTHER" id="PTHR31623:SF122">
    <property type="entry name" value="HXXXD-TYPE ACYL-TRANSFERASE FAMILY PROTEIN"/>
    <property type="match status" value="1"/>
</dbReference>
<dbReference type="Proteomes" id="UP001279734">
    <property type="component" value="Unassembled WGS sequence"/>
</dbReference>
<dbReference type="EMBL" id="BSYO01000032">
    <property type="protein sequence ID" value="GMH27004.1"/>
    <property type="molecule type" value="Genomic_DNA"/>
</dbReference>
<gene>
    <name evidence="4" type="ORF">Nepgr_028847</name>
</gene>
<reference evidence="4" key="1">
    <citation type="submission" date="2023-05" db="EMBL/GenBank/DDBJ databases">
        <title>Nepenthes gracilis genome sequencing.</title>
        <authorList>
            <person name="Fukushima K."/>
        </authorList>
    </citation>
    <scope>NUCLEOTIDE SEQUENCE</scope>
    <source>
        <strain evidence="4">SING2019-196</strain>
    </source>
</reference>
<dbReference type="Gene3D" id="3.30.559.10">
    <property type="entry name" value="Chloramphenicol acetyltransferase-like domain"/>
    <property type="match status" value="2"/>
</dbReference>